<name>A0AAD9UPA6_9APIC</name>
<sequence>MAKPRNRRKKRKSNAAEEIDSDVPRILVIRRGVLNFELKQLANDLRLVLSPNCATRLKEGSRQRLKDFTNVTEVLSLTHMMTLSQSDRGGYIRIATLPNGPTLTFSIDAFTLISDIAKNSSNPQSIGTSVNYSPLLVLNGFGSKGSSEDNTDQTIASVFNQLFAPIDVATTKIQNCKRVVLIHKRKDSSEIIIRHYLINLLDVYTNNAVKDLLSNKLLKRMEYLNGFQDLDLDVDNEQNLLNDGDGHNTLVDIVNLDSVALIHKQKYNVSNVYTDNQDMGKIATRLTEVGPRLTLTLNKIQQGVFTGAVTYHKYITKTPQELKAIEEKIQQNKLKQSEEKQEQEPQDNKSVTFDDRRLETTEEIAI</sequence>
<accession>A0AAD9UPA6</accession>
<dbReference type="InterPro" id="IPR007109">
    <property type="entry name" value="Brix"/>
</dbReference>
<dbReference type="EMBL" id="JALLKP010000002">
    <property type="protein sequence ID" value="KAK2196689.1"/>
    <property type="molecule type" value="Genomic_DNA"/>
</dbReference>
<dbReference type="GO" id="GO:0019843">
    <property type="term" value="F:rRNA binding"/>
    <property type="evidence" value="ECO:0007669"/>
    <property type="project" value="InterPro"/>
</dbReference>
<dbReference type="Pfam" id="PF04427">
    <property type="entry name" value="Brix"/>
    <property type="match status" value="1"/>
</dbReference>
<feature type="domain" description="Brix" evidence="2">
    <location>
        <begin position="24"/>
        <end position="306"/>
    </location>
</feature>
<comment type="caution">
    <text evidence="3">The sequence shown here is derived from an EMBL/GenBank/DDBJ whole genome shotgun (WGS) entry which is preliminary data.</text>
</comment>
<dbReference type="PROSITE" id="PS50833">
    <property type="entry name" value="BRIX"/>
    <property type="match status" value="1"/>
</dbReference>
<dbReference type="GO" id="GO:0006364">
    <property type="term" value="P:rRNA processing"/>
    <property type="evidence" value="ECO:0007669"/>
    <property type="project" value="InterPro"/>
</dbReference>
<proteinExistence type="predicted"/>
<dbReference type="GO" id="GO:0030687">
    <property type="term" value="C:preribosome, large subunit precursor"/>
    <property type="evidence" value="ECO:0007669"/>
    <property type="project" value="TreeGrafter"/>
</dbReference>
<dbReference type="PANTHER" id="PTHR12661">
    <property type="entry name" value="PETER PAN-RELATED"/>
    <property type="match status" value="1"/>
</dbReference>
<dbReference type="PANTHER" id="PTHR12661:SF5">
    <property type="entry name" value="SUPPRESSOR OF SWI4 1 HOMOLOG"/>
    <property type="match status" value="1"/>
</dbReference>
<gene>
    <name evidence="3" type="ORF">BdWA1_001938</name>
</gene>
<dbReference type="RefSeq" id="XP_067803531.1">
    <property type="nucleotide sequence ID" value="XM_067946967.1"/>
</dbReference>
<evidence type="ECO:0000313" key="4">
    <source>
        <dbReference type="Proteomes" id="UP001214638"/>
    </source>
</evidence>
<dbReference type="GeneID" id="94336236"/>
<dbReference type="AlphaFoldDB" id="A0AAD9UPA6"/>
<evidence type="ECO:0000256" key="1">
    <source>
        <dbReference type="SAM" id="MobiDB-lite"/>
    </source>
</evidence>
<dbReference type="Proteomes" id="UP001214638">
    <property type="component" value="Unassembled WGS sequence"/>
</dbReference>
<feature type="region of interest" description="Disordered" evidence="1">
    <location>
        <begin position="332"/>
        <end position="366"/>
    </location>
</feature>
<reference evidence="3" key="1">
    <citation type="journal article" date="2023" name="Nat. Microbiol.">
        <title>Babesia duncani multi-omics identifies virulence factors and drug targets.</title>
        <authorList>
            <person name="Singh P."/>
            <person name="Lonardi S."/>
            <person name="Liang Q."/>
            <person name="Vydyam P."/>
            <person name="Khabirova E."/>
            <person name="Fang T."/>
            <person name="Gihaz S."/>
            <person name="Thekkiniath J."/>
            <person name="Munshi M."/>
            <person name="Abel S."/>
            <person name="Ciampossin L."/>
            <person name="Batugedara G."/>
            <person name="Gupta M."/>
            <person name="Lu X.M."/>
            <person name="Lenz T."/>
            <person name="Chakravarty S."/>
            <person name="Cornillot E."/>
            <person name="Hu Y."/>
            <person name="Ma W."/>
            <person name="Gonzalez L.M."/>
            <person name="Sanchez S."/>
            <person name="Estrada K."/>
            <person name="Sanchez-Flores A."/>
            <person name="Montero E."/>
            <person name="Harb O.S."/>
            <person name="Le Roch K.G."/>
            <person name="Mamoun C.B."/>
        </authorList>
    </citation>
    <scope>NUCLEOTIDE SEQUENCE</scope>
    <source>
        <strain evidence="3">WA1</strain>
    </source>
</reference>
<dbReference type="SMART" id="SM00879">
    <property type="entry name" value="Brix"/>
    <property type="match status" value="1"/>
</dbReference>
<dbReference type="GO" id="GO:0000027">
    <property type="term" value="P:ribosomal large subunit assembly"/>
    <property type="evidence" value="ECO:0007669"/>
    <property type="project" value="TreeGrafter"/>
</dbReference>
<evidence type="ECO:0000259" key="2">
    <source>
        <dbReference type="PROSITE" id="PS50833"/>
    </source>
</evidence>
<organism evidence="3 4">
    <name type="scientific">Babesia duncani</name>
    <dbReference type="NCBI Taxonomy" id="323732"/>
    <lineage>
        <taxon>Eukaryota</taxon>
        <taxon>Sar</taxon>
        <taxon>Alveolata</taxon>
        <taxon>Apicomplexa</taxon>
        <taxon>Aconoidasida</taxon>
        <taxon>Piroplasmida</taxon>
        <taxon>Babesiidae</taxon>
        <taxon>Babesia</taxon>
    </lineage>
</organism>
<evidence type="ECO:0000313" key="3">
    <source>
        <dbReference type="EMBL" id="KAK2196689.1"/>
    </source>
</evidence>
<keyword evidence="4" id="KW-1185">Reference proteome</keyword>
<feature type="compositionally biased region" description="Basic and acidic residues" evidence="1">
    <location>
        <begin position="332"/>
        <end position="360"/>
    </location>
</feature>
<dbReference type="KEGG" id="bdw:94336236"/>
<dbReference type="InterPro" id="IPR045112">
    <property type="entry name" value="PPAN-like"/>
</dbReference>
<protein>
    <submittedName>
        <fullName evidence="3">Bifunctional Brix domain/Protein Peter Pan-like</fullName>
    </submittedName>
</protein>